<dbReference type="Proteomes" id="UP000517916">
    <property type="component" value="Unassembled WGS sequence"/>
</dbReference>
<dbReference type="RefSeq" id="WP_158510852.1">
    <property type="nucleotide sequence ID" value="NZ_BAAABQ010000010.1"/>
</dbReference>
<evidence type="ECO:0000313" key="2">
    <source>
        <dbReference type="EMBL" id="MBA8922808.1"/>
    </source>
</evidence>
<name>A0ABR6B7G0_9PSEU</name>
<keyword evidence="1" id="KW-0472">Membrane</keyword>
<dbReference type="EMBL" id="JACJID010000001">
    <property type="protein sequence ID" value="MBA8922808.1"/>
    <property type="molecule type" value="Genomic_DNA"/>
</dbReference>
<evidence type="ECO:0008006" key="4">
    <source>
        <dbReference type="Google" id="ProtNLM"/>
    </source>
</evidence>
<sequence length="57" mass="5589">MYTVGPITIGGTGAGLATATLAATGVNSLSIGMGGAILLITGAVLVRAGSMKRRRDK</sequence>
<accession>A0ABR6B7G0</accession>
<keyword evidence="1" id="KW-1133">Transmembrane helix</keyword>
<protein>
    <recommendedName>
        <fullName evidence="4">LPXTG-motif cell wall anchor domain-containing protein</fullName>
    </recommendedName>
</protein>
<keyword evidence="1" id="KW-0812">Transmembrane</keyword>
<comment type="caution">
    <text evidence="2">The sequence shown here is derived from an EMBL/GenBank/DDBJ whole genome shotgun (WGS) entry which is preliminary data.</text>
</comment>
<evidence type="ECO:0000256" key="1">
    <source>
        <dbReference type="SAM" id="Phobius"/>
    </source>
</evidence>
<feature type="transmembrane region" description="Helical" evidence="1">
    <location>
        <begin position="29"/>
        <end position="48"/>
    </location>
</feature>
<reference evidence="2 3" key="1">
    <citation type="submission" date="2020-08" db="EMBL/GenBank/DDBJ databases">
        <title>Genomic Encyclopedia of Archaeal and Bacterial Type Strains, Phase II (KMG-II): from individual species to whole genera.</title>
        <authorList>
            <person name="Goeker M."/>
        </authorList>
    </citation>
    <scope>NUCLEOTIDE SEQUENCE [LARGE SCALE GENOMIC DNA]</scope>
    <source>
        <strain evidence="2 3">DSM 43850</strain>
    </source>
</reference>
<keyword evidence="3" id="KW-1185">Reference proteome</keyword>
<organism evidence="2 3">
    <name type="scientific">Kutzneria viridogrisea</name>
    <dbReference type="NCBI Taxonomy" id="47990"/>
    <lineage>
        <taxon>Bacteria</taxon>
        <taxon>Bacillati</taxon>
        <taxon>Actinomycetota</taxon>
        <taxon>Actinomycetes</taxon>
        <taxon>Pseudonocardiales</taxon>
        <taxon>Pseudonocardiaceae</taxon>
        <taxon>Kutzneria</taxon>
    </lineage>
</organism>
<evidence type="ECO:0000313" key="3">
    <source>
        <dbReference type="Proteomes" id="UP000517916"/>
    </source>
</evidence>
<proteinExistence type="predicted"/>
<gene>
    <name evidence="2" type="ORF">BC739_000005</name>
</gene>